<dbReference type="PANTHER" id="PTHR30469:SF11">
    <property type="entry name" value="BLL4320 PROTEIN"/>
    <property type="match status" value="1"/>
</dbReference>
<dbReference type="InterPro" id="IPR058792">
    <property type="entry name" value="Beta-barrel_RND_2"/>
</dbReference>
<feature type="domain" description="YknX-like C-terminal permuted SH3-like" evidence="5">
    <location>
        <begin position="276"/>
        <end position="340"/>
    </location>
</feature>
<comment type="caution">
    <text evidence="6">The sequence shown here is derived from an EMBL/GenBank/DDBJ whole genome shotgun (WGS) entry which is preliminary data.</text>
</comment>
<feature type="signal peptide" evidence="2">
    <location>
        <begin position="1"/>
        <end position="23"/>
    </location>
</feature>
<evidence type="ECO:0000259" key="3">
    <source>
        <dbReference type="Pfam" id="PF25917"/>
    </source>
</evidence>
<evidence type="ECO:0000256" key="2">
    <source>
        <dbReference type="SAM" id="SignalP"/>
    </source>
</evidence>
<organism evidence="6 7">
    <name type="scientific">Candidatus Contendobacter odensis Run_B_J11</name>
    <dbReference type="NCBI Taxonomy" id="1400861"/>
    <lineage>
        <taxon>Bacteria</taxon>
        <taxon>Pseudomonadati</taxon>
        <taxon>Pseudomonadota</taxon>
        <taxon>Gammaproteobacteria</taxon>
        <taxon>Candidatus Competibacteraceae</taxon>
        <taxon>Candidatus Contendibacter</taxon>
    </lineage>
</organism>
<dbReference type="Gene3D" id="2.40.50.100">
    <property type="match status" value="1"/>
</dbReference>
<dbReference type="GO" id="GO:0015562">
    <property type="term" value="F:efflux transmembrane transporter activity"/>
    <property type="evidence" value="ECO:0007669"/>
    <property type="project" value="TreeGrafter"/>
</dbReference>
<keyword evidence="2" id="KW-0732">Signal</keyword>
<dbReference type="OrthoDB" id="9806939at2"/>
<dbReference type="NCBIfam" id="TIGR01730">
    <property type="entry name" value="RND_mfp"/>
    <property type="match status" value="1"/>
</dbReference>
<evidence type="ECO:0000313" key="6">
    <source>
        <dbReference type="EMBL" id="CDH46722.1"/>
    </source>
</evidence>
<dbReference type="Pfam" id="PF25917">
    <property type="entry name" value="BSH_RND"/>
    <property type="match status" value="1"/>
</dbReference>
<dbReference type="EMBL" id="CBTK010000273">
    <property type="protein sequence ID" value="CDH46722.1"/>
    <property type="molecule type" value="Genomic_DNA"/>
</dbReference>
<dbReference type="Gene3D" id="2.40.420.20">
    <property type="match status" value="1"/>
</dbReference>
<dbReference type="FunFam" id="2.40.30.170:FF:000010">
    <property type="entry name" value="Efflux RND transporter periplasmic adaptor subunit"/>
    <property type="match status" value="1"/>
</dbReference>
<evidence type="ECO:0000259" key="5">
    <source>
        <dbReference type="Pfam" id="PF25989"/>
    </source>
</evidence>
<dbReference type="PANTHER" id="PTHR30469">
    <property type="entry name" value="MULTIDRUG RESISTANCE PROTEIN MDTA"/>
    <property type="match status" value="1"/>
</dbReference>
<keyword evidence="7" id="KW-1185">Reference proteome</keyword>
<reference evidence="6 7" key="1">
    <citation type="journal article" date="2014" name="ISME J.">
        <title>Candidatus Competibacter-lineage genomes retrieved from metagenomes reveal functional metabolic diversity.</title>
        <authorList>
            <person name="McIlroy S.J."/>
            <person name="Albertsen M."/>
            <person name="Andresen E.K."/>
            <person name="Saunders A.M."/>
            <person name="Kristiansen R."/>
            <person name="Stokholm-Bjerregaard M."/>
            <person name="Nielsen K.L."/>
            <person name="Nielsen P.H."/>
        </authorList>
    </citation>
    <scope>NUCLEOTIDE SEQUENCE [LARGE SCALE GENOMIC DNA]</scope>
    <source>
        <strain evidence="6 7">Run_B_J11</strain>
    </source>
</reference>
<evidence type="ECO:0000256" key="1">
    <source>
        <dbReference type="ARBA" id="ARBA00009477"/>
    </source>
</evidence>
<feature type="domain" description="Multidrug resistance protein MdtA-like barrel-sandwich hybrid" evidence="3">
    <location>
        <begin position="59"/>
        <end position="183"/>
    </location>
</feature>
<dbReference type="AlphaFoldDB" id="A0A7U7GE89"/>
<dbReference type="RefSeq" id="WP_034435429.1">
    <property type="nucleotide sequence ID" value="NZ_CBTK010000273.1"/>
</dbReference>
<feature type="domain" description="CusB-like beta-barrel" evidence="4">
    <location>
        <begin position="194"/>
        <end position="265"/>
    </location>
</feature>
<name>A0A7U7GE89_9GAMM</name>
<dbReference type="InterPro" id="IPR058637">
    <property type="entry name" value="YknX-like_C"/>
</dbReference>
<evidence type="ECO:0000313" key="7">
    <source>
        <dbReference type="Proteomes" id="UP000019184"/>
    </source>
</evidence>
<evidence type="ECO:0000259" key="4">
    <source>
        <dbReference type="Pfam" id="PF25954"/>
    </source>
</evidence>
<feature type="chain" id="PRO_5030834203" evidence="2">
    <location>
        <begin position="24"/>
        <end position="354"/>
    </location>
</feature>
<sequence length="354" mass="38337">MYDPCKRATLSVALVLLTLPVLAQQKPAEMPPMPVKTAAVSRETLNIEVTAVGTLRADETVMIRPEIAGRVVTLHFKEGQAVSEGDPLVTLDQGEYQAQLAGSTAQVGLEEISYRRLQDLQRKNLSSPQILDETKARLDAARATQTLTQVRLDKTVIRAPFAGTVGLRLVSPGAYVKAGDDIANLESLGAMKLDFRVPETYLARLATGQILTVRVDAWPDQGFEGTTYAIDPAVDPETRTVLLRARLPNKGNKLRPGLFARVNLVLERRENALIAPEQAIVPLGQTPFVYRVVEGKAVMTPVKLGLRRPGKVEILEGLKAGDQVVTDGQLKIRDGAAVTVLPPPGTSPPTVPQR</sequence>
<dbReference type="Pfam" id="PF25954">
    <property type="entry name" value="Beta-barrel_RND_2"/>
    <property type="match status" value="1"/>
</dbReference>
<dbReference type="SUPFAM" id="SSF111369">
    <property type="entry name" value="HlyD-like secretion proteins"/>
    <property type="match status" value="1"/>
</dbReference>
<dbReference type="Gene3D" id="1.10.287.470">
    <property type="entry name" value="Helix hairpin bin"/>
    <property type="match status" value="1"/>
</dbReference>
<protein>
    <submittedName>
        <fullName evidence="6">HlyD-like secretion protein</fullName>
    </submittedName>
</protein>
<accession>A0A7U7GE89</accession>
<dbReference type="InterPro" id="IPR006143">
    <property type="entry name" value="RND_pump_MFP"/>
</dbReference>
<dbReference type="Pfam" id="PF25989">
    <property type="entry name" value="YknX_C"/>
    <property type="match status" value="1"/>
</dbReference>
<dbReference type="Gene3D" id="2.40.30.170">
    <property type="match status" value="1"/>
</dbReference>
<dbReference type="InterPro" id="IPR058625">
    <property type="entry name" value="MdtA-like_BSH"/>
</dbReference>
<comment type="similarity">
    <text evidence="1">Belongs to the membrane fusion protein (MFP) (TC 8.A.1) family.</text>
</comment>
<dbReference type="GO" id="GO:1990281">
    <property type="term" value="C:efflux pump complex"/>
    <property type="evidence" value="ECO:0007669"/>
    <property type="project" value="TreeGrafter"/>
</dbReference>
<gene>
    <name evidence="6" type="ORF">BN874_570010</name>
</gene>
<dbReference type="Proteomes" id="UP000019184">
    <property type="component" value="Unassembled WGS sequence"/>
</dbReference>
<proteinExistence type="inferred from homology"/>